<evidence type="ECO:0000313" key="1">
    <source>
        <dbReference type="EMBL" id="CFR78232.1"/>
    </source>
</evidence>
<dbReference type="Proteomes" id="UP000046680">
    <property type="component" value="Unassembled WGS sequence"/>
</dbReference>
<evidence type="ECO:0000313" key="3">
    <source>
        <dbReference type="Proteomes" id="UP000039021"/>
    </source>
</evidence>
<organism evidence="1 4">
    <name type="scientific">Mycobacterium tuberculosis</name>
    <dbReference type="NCBI Taxonomy" id="1773"/>
    <lineage>
        <taxon>Bacteria</taxon>
        <taxon>Bacillati</taxon>
        <taxon>Actinomycetota</taxon>
        <taxon>Actinomycetes</taxon>
        <taxon>Mycobacteriales</taxon>
        <taxon>Mycobacteriaceae</taxon>
        <taxon>Mycobacterium</taxon>
        <taxon>Mycobacterium tuberculosis complex</taxon>
    </lineage>
</organism>
<name>A0A654U074_MYCTX</name>
<dbReference type="EMBL" id="CSBK01002499">
    <property type="protein sequence ID" value="COZ89126.1"/>
    <property type="molecule type" value="Genomic_DNA"/>
</dbReference>
<sequence length="102" mass="10398">MCESGWSSSAYSIDGTNMVAVMRCSSMILSTSAGSNFASTIISPPLITVGVKNAAPACDSGVHIKNRGLAGHSHSASWIEVMVAIDCAVPITPLGLPVVPPV</sequence>
<gene>
    <name evidence="1" type="ORF">ERS007657_01648</name>
    <name evidence="2" type="ORF">ERS007739_04227</name>
</gene>
<dbReference type="AlphaFoldDB" id="A0A654U074"/>
<dbReference type="EMBL" id="CGCX01000534">
    <property type="protein sequence ID" value="CFR78232.1"/>
    <property type="molecule type" value="Genomic_DNA"/>
</dbReference>
<evidence type="ECO:0000313" key="2">
    <source>
        <dbReference type="EMBL" id="COZ89126.1"/>
    </source>
</evidence>
<dbReference type="Proteomes" id="UP000039021">
    <property type="component" value="Unassembled WGS sequence"/>
</dbReference>
<protein>
    <submittedName>
        <fullName evidence="1">Uncharacterized protein</fullName>
    </submittedName>
</protein>
<evidence type="ECO:0000313" key="4">
    <source>
        <dbReference type="Proteomes" id="UP000046680"/>
    </source>
</evidence>
<reference evidence="3 4" key="1">
    <citation type="submission" date="2015-03" db="EMBL/GenBank/DDBJ databases">
        <authorList>
            <consortium name="Pathogen Informatics"/>
        </authorList>
    </citation>
    <scope>NUCLEOTIDE SEQUENCE [LARGE SCALE GENOMIC DNA]</scope>
    <source>
        <strain evidence="1 4">C09601061</strain>
        <strain evidence="3">N09902308</strain>
    </source>
</reference>
<reference evidence="2" key="2">
    <citation type="submission" date="2015-03" db="EMBL/GenBank/DDBJ databases">
        <authorList>
            <consortium name="Pathogen Informatics"/>
            <person name="Murphy D."/>
        </authorList>
    </citation>
    <scope>NUCLEOTIDE SEQUENCE</scope>
    <source>
        <strain evidence="2">N09902308</strain>
    </source>
</reference>
<proteinExistence type="predicted"/>
<accession>A0A654U074</accession>